<feature type="transmembrane region" description="Helical" evidence="1">
    <location>
        <begin position="16"/>
        <end position="34"/>
    </location>
</feature>
<gene>
    <name evidence="2" type="ORF">IFK94_06310</name>
</gene>
<dbReference type="Proteomes" id="UP000648239">
    <property type="component" value="Unassembled WGS sequence"/>
</dbReference>
<accession>A0A8J6Y049</accession>
<reference evidence="2 3" key="1">
    <citation type="submission" date="2020-08" db="EMBL/GenBank/DDBJ databases">
        <title>Acidobacteriota in marine sediments use diverse sulfur dissimilation pathways.</title>
        <authorList>
            <person name="Wasmund K."/>
        </authorList>
    </citation>
    <scope>NUCLEOTIDE SEQUENCE [LARGE SCALE GENOMIC DNA]</scope>
    <source>
        <strain evidence="2">MAG AM4</strain>
    </source>
</reference>
<feature type="transmembrane region" description="Helical" evidence="1">
    <location>
        <begin position="46"/>
        <end position="66"/>
    </location>
</feature>
<organism evidence="2 3">
    <name type="scientific">Candidatus Polarisedimenticola svalbardensis</name>
    <dbReference type="NCBI Taxonomy" id="2886004"/>
    <lineage>
        <taxon>Bacteria</taxon>
        <taxon>Pseudomonadati</taxon>
        <taxon>Acidobacteriota</taxon>
        <taxon>Candidatus Polarisedimenticolia</taxon>
        <taxon>Candidatus Polarisedimenticolales</taxon>
        <taxon>Candidatus Polarisedimenticolaceae</taxon>
        <taxon>Candidatus Polarisedimenticola</taxon>
    </lineage>
</organism>
<dbReference type="AlphaFoldDB" id="A0A8J6Y049"/>
<dbReference type="EMBL" id="JACXWD010000015">
    <property type="protein sequence ID" value="MBD3867718.1"/>
    <property type="molecule type" value="Genomic_DNA"/>
</dbReference>
<evidence type="ECO:0000313" key="2">
    <source>
        <dbReference type="EMBL" id="MBD3867718.1"/>
    </source>
</evidence>
<keyword evidence="1" id="KW-0472">Membrane</keyword>
<comment type="caution">
    <text evidence="2">The sequence shown here is derived from an EMBL/GenBank/DDBJ whole genome shotgun (WGS) entry which is preliminary data.</text>
</comment>
<evidence type="ECO:0000313" key="3">
    <source>
        <dbReference type="Proteomes" id="UP000648239"/>
    </source>
</evidence>
<feature type="transmembrane region" description="Helical" evidence="1">
    <location>
        <begin position="78"/>
        <end position="102"/>
    </location>
</feature>
<name>A0A8J6Y049_9BACT</name>
<keyword evidence="1" id="KW-1133">Transmembrane helix</keyword>
<proteinExistence type="predicted"/>
<sequence>MEQEDLSVELSDQDRILLVFCYLGPLAIFAYIATRREFVKWHARQGTMLFAVVAALYVPAKAFHKIANRYFWGWVGELFWGCVWLIALGILLTMLLCIFRALEGERFKIPMLGDWADRI</sequence>
<protein>
    <submittedName>
        <fullName evidence="2">Uncharacterized protein</fullName>
    </submittedName>
</protein>
<evidence type="ECO:0000256" key="1">
    <source>
        <dbReference type="SAM" id="Phobius"/>
    </source>
</evidence>
<keyword evidence="1" id="KW-0812">Transmembrane</keyword>